<protein>
    <recommendedName>
        <fullName evidence="2">Protein-glutamine gamma-glutamyltransferase-like C-terminal domain-containing protein</fullName>
    </recommendedName>
</protein>
<evidence type="ECO:0000313" key="4">
    <source>
        <dbReference type="Proteomes" id="UP000552045"/>
    </source>
</evidence>
<keyword evidence="1" id="KW-0812">Transmembrane</keyword>
<dbReference type="RefSeq" id="WP_179433733.1">
    <property type="nucleotide sequence ID" value="NZ_BAABLC010000002.1"/>
</dbReference>
<proteinExistence type="predicted"/>
<accession>A0A7Y9JMM6</accession>
<feature type="domain" description="Protein-glutamine gamma-glutamyltransferase-like C-terminal" evidence="2">
    <location>
        <begin position="132"/>
        <end position="200"/>
    </location>
</feature>
<dbReference type="EMBL" id="JACCBH010000001">
    <property type="protein sequence ID" value="NYD54982.1"/>
    <property type="molecule type" value="Genomic_DNA"/>
</dbReference>
<dbReference type="InterPro" id="IPR025403">
    <property type="entry name" value="TgpA-like_C"/>
</dbReference>
<feature type="transmembrane region" description="Helical" evidence="1">
    <location>
        <begin position="60"/>
        <end position="84"/>
    </location>
</feature>
<organism evidence="3 4">
    <name type="scientific">Microbacterium pseudoresistens</name>
    <dbReference type="NCBI Taxonomy" id="640634"/>
    <lineage>
        <taxon>Bacteria</taxon>
        <taxon>Bacillati</taxon>
        <taxon>Actinomycetota</taxon>
        <taxon>Actinomycetes</taxon>
        <taxon>Micrococcales</taxon>
        <taxon>Microbacteriaceae</taxon>
        <taxon>Microbacterium</taxon>
    </lineage>
</organism>
<dbReference type="AlphaFoldDB" id="A0A7Y9JMM6"/>
<gene>
    <name evidence="3" type="ORF">BKA02_002037</name>
</gene>
<dbReference type="Pfam" id="PF13559">
    <property type="entry name" value="DUF4129"/>
    <property type="match status" value="1"/>
</dbReference>
<sequence length="214" mass="23306">MIAILADLPLVPDGDAARQQAEQELSKTAYVEARPTLFDEWARAIVDFLGTLFSPRGGEALGPLALVIAGIVIVGALIAVLIIWGRPRRSFTRRSAIGDLLGSSDGRSAAQLRDDAESRARSRDWDEAIVLRYRALARALQERELISPAPGATAQRIAREASAPFPHEADALGAAAAWFDDVRYLRHPGTADRYRTLADTDDRLANTRPVEVLV</sequence>
<name>A0A7Y9JMM6_9MICO</name>
<dbReference type="Proteomes" id="UP000552045">
    <property type="component" value="Unassembled WGS sequence"/>
</dbReference>
<keyword evidence="1" id="KW-0472">Membrane</keyword>
<reference evidence="3 4" key="1">
    <citation type="submission" date="2020-07" db="EMBL/GenBank/DDBJ databases">
        <title>Sequencing the genomes of 1000 actinobacteria strains.</title>
        <authorList>
            <person name="Klenk H.-P."/>
        </authorList>
    </citation>
    <scope>NUCLEOTIDE SEQUENCE [LARGE SCALE GENOMIC DNA]</scope>
    <source>
        <strain evidence="3 4">DSM 22185</strain>
    </source>
</reference>
<keyword evidence="4" id="KW-1185">Reference proteome</keyword>
<comment type="caution">
    <text evidence="3">The sequence shown here is derived from an EMBL/GenBank/DDBJ whole genome shotgun (WGS) entry which is preliminary data.</text>
</comment>
<keyword evidence="1" id="KW-1133">Transmembrane helix</keyword>
<evidence type="ECO:0000313" key="3">
    <source>
        <dbReference type="EMBL" id="NYD54982.1"/>
    </source>
</evidence>
<evidence type="ECO:0000259" key="2">
    <source>
        <dbReference type="Pfam" id="PF13559"/>
    </source>
</evidence>
<evidence type="ECO:0000256" key="1">
    <source>
        <dbReference type="SAM" id="Phobius"/>
    </source>
</evidence>